<dbReference type="Pfam" id="PF13346">
    <property type="entry name" value="ABC2_membrane_5"/>
    <property type="match status" value="1"/>
</dbReference>
<feature type="transmembrane region" description="Helical" evidence="1">
    <location>
        <begin position="116"/>
        <end position="140"/>
    </location>
</feature>
<evidence type="ECO:0000256" key="1">
    <source>
        <dbReference type="SAM" id="Phobius"/>
    </source>
</evidence>
<keyword evidence="1" id="KW-0472">Membrane</keyword>
<feature type="transmembrane region" description="Helical" evidence="1">
    <location>
        <begin position="183"/>
        <end position="204"/>
    </location>
</feature>
<comment type="caution">
    <text evidence="2">The sequence shown here is derived from an EMBL/GenBank/DDBJ whole genome shotgun (WGS) entry which is preliminary data.</text>
</comment>
<dbReference type="PANTHER" id="PTHR41309">
    <property type="entry name" value="MEMBRANE PROTEIN-RELATED"/>
    <property type="match status" value="1"/>
</dbReference>
<dbReference type="HOGENOM" id="CLU_1299264_0_0_12"/>
<dbReference type="InterPro" id="IPR025699">
    <property type="entry name" value="ABC2_memb-like"/>
</dbReference>
<organism evidence="2">
    <name type="scientific">Treponema denticola H-22</name>
    <dbReference type="NCBI Taxonomy" id="999432"/>
    <lineage>
        <taxon>Bacteria</taxon>
        <taxon>Pseudomonadati</taxon>
        <taxon>Spirochaetota</taxon>
        <taxon>Spirochaetia</taxon>
        <taxon>Spirochaetales</taxon>
        <taxon>Treponemataceae</taxon>
        <taxon>Treponema</taxon>
    </lineage>
</organism>
<gene>
    <name evidence="2" type="ORF">HMPREF9726_00631</name>
</gene>
<evidence type="ECO:0000313" key="2">
    <source>
        <dbReference type="EMBL" id="EMB34865.1"/>
    </source>
</evidence>
<sequence length="212" mass="24579">MRQLLLTHIRKIKNNKQIFIILFLLSPIIIAATNNTLMVFFPYLVSMHLFSGISKVERKEGIKQGEDILLNSLPVSRKEIVISRYLIILLFGLLMISTLLGFSFIISFLVKNPFQISSIFFINFFIIQFIYNILFIPLEYLSFAKAQIIKGLVYMGAIFVFSGIKKLNIYVLNFLNTFKENSFYVMIFIGVIILSIPVSIFLSIKTYEKKEF</sequence>
<dbReference type="AlphaFoldDB" id="A0A0E2E6G7"/>
<reference evidence="2" key="1">
    <citation type="submission" date="2012-01" db="EMBL/GenBank/DDBJ databases">
        <title>The Genome Sequence of Treponema denticola H-22.</title>
        <authorList>
            <consortium name="The Broad Institute Genome Sequencing Platform"/>
            <person name="Earl A."/>
            <person name="Ward D."/>
            <person name="Feldgarden M."/>
            <person name="Gevers D."/>
            <person name="Blanton J.M."/>
            <person name="Fenno C.J."/>
            <person name="Baranova O.V."/>
            <person name="Mathney J."/>
            <person name="Dewhirst F.E."/>
            <person name="Izard J."/>
            <person name="Young S.K."/>
            <person name="Zeng Q."/>
            <person name="Gargeya S."/>
            <person name="Fitzgerald M."/>
            <person name="Haas B."/>
            <person name="Abouelleil A."/>
            <person name="Alvarado L."/>
            <person name="Arachchi H.M."/>
            <person name="Berlin A."/>
            <person name="Chapman S.B."/>
            <person name="Gearin G."/>
            <person name="Goldberg J."/>
            <person name="Griggs A."/>
            <person name="Gujja S."/>
            <person name="Hansen M."/>
            <person name="Heiman D."/>
            <person name="Howarth C."/>
            <person name="Larimer J."/>
            <person name="Lui A."/>
            <person name="MacDonald P.J.P."/>
            <person name="McCowen C."/>
            <person name="Montmayeur A."/>
            <person name="Murphy C."/>
            <person name="Neiman D."/>
            <person name="Pearson M."/>
            <person name="Priest M."/>
            <person name="Roberts A."/>
            <person name="Saif S."/>
            <person name="Shea T."/>
            <person name="Sisk P."/>
            <person name="Stolte C."/>
            <person name="Sykes S."/>
            <person name="Wortman J."/>
            <person name="Nusbaum C."/>
            <person name="Birren B."/>
        </authorList>
    </citation>
    <scope>NUCLEOTIDE SEQUENCE [LARGE SCALE GENOMIC DNA]</scope>
    <source>
        <strain evidence="2">H-22</strain>
    </source>
</reference>
<feature type="transmembrane region" description="Helical" evidence="1">
    <location>
        <begin position="85"/>
        <end position="110"/>
    </location>
</feature>
<keyword evidence="1" id="KW-1133">Transmembrane helix</keyword>
<dbReference type="Proteomes" id="UP000011705">
    <property type="component" value="Chromosome"/>
</dbReference>
<dbReference type="PATRIC" id="fig|999432.5.peg.659"/>
<proteinExistence type="predicted"/>
<protein>
    <submittedName>
        <fullName evidence="2">Uncharacterized protein</fullName>
    </submittedName>
</protein>
<name>A0A0E2E6G7_TREDN</name>
<dbReference type="RefSeq" id="WP_002683374.1">
    <property type="nucleotide sequence ID" value="NZ_CM001795.1"/>
</dbReference>
<keyword evidence="1" id="KW-0812">Transmembrane</keyword>
<feature type="transmembrane region" description="Helical" evidence="1">
    <location>
        <begin position="152"/>
        <end position="171"/>
    </location>
</feature>
<accession>A0A0E2E6G7</accession>
<dbReference type="PANTHER" id="PTHR41309:SF2">
    <property type="entry name" value="MEMBRANE PROTEIN"/>
    <property type="match status" value="1"/>
</dbReference>
<dbReference type="EMBL" id="AGDV01000006">
    <property type="protein sequence ID" value="EMB34865.1"/>
    <property type="molecule type" value="Genomic_DNA"/>
</dbReference>
<feature type="transmembrane region" description="Helical" evidence="1">
    <location>
        <begin position="20"/>
        <end position="45"/>
    </location>
</feature>